<evidence type="ECO:0000313" key="4">
    <source>
        <dbReference type="Proteomes" id="UP000324022"/>
    </source>
</evidence>
<feature type="compositionally biased region" description="Polar residues" evidence="1">
    <location>
        <begin position="187"/>
        <end position="199"/>
    </location>
</feature>
<dbReference type="Proteomes" id="UP000324022">
    <property type="component" value="Unassembled WGS sequence"/>
</dbReference>
<name>A0A5C3EDE3_9BASI</name>
<reference evidence="3 4" key="1">
    <citation type="submission" date="2018-03" db="EMBL/GenBank/DDBJ databases">
        <authorList>
            <person name="Guldener U."/>
        </authorList>
    </citation>
    <scope>NUCLEOTIDE SEQUENCE [LARGE SCALE GENOMIC DNA]</scope>
    <source>
        <strain evidence="3 4">NBRC100155</strain>
    </source>
</reference>
<feature type="compositionally biased region" description="Low complexity" evidence="1">
    <location>
        <begin position="270"/>
        <end position="282"/>
    </location>
</feature>
<feature type="chain" id="PRO_5022784166" evidence="2">
    <location>
        <begin position="20"/>
        <end position="694"/>
    </location>
</feature>
<keyword evidence="4" id="KW-1185">Reference proteome</keyword>
<dbReference type="EMBL" id="OOIN01000018">
    <property type="protein sequence ID" value="SPO27651.1"/>
    <property type="molecule type" value="Genomic_DNA"/>
</dbReference>
<feature type="compositionally biased region" description="Polar residues" evidence="1">
    <location>
        <begin position="229"/>
        <end position="241"/>
    </location>
</feature>
<dbReference type="AlphaFoldDB" id="A0A5C3EDE3"/>
<feature type="compositionally biased region" description="Pro residues" evidence="1">
    <location>
        <begin position="68"/>
        <end position="141"/>
    </location>
</feature>
<protein>
    <submittedName>
        <fullName evidence="3">Uncharacterized protein</fullName>
    </submittedName>
</protein>
<accession>A0A5C3EDE3</accession>
<evidence type="ECO:0000256" key="2">
    <source>
        <dbReference type="SAM" id="SignalP"/>
    </source>
</evidence>
<feature type="region of interest" description="Disordered" evidence="1">
    <location>
        <begin position="266"/>
        <end position="320"/>
    </location>
</feature>
<organism evidence="3 4">
    <name type="scientific">Ustilago trichophora</name>
    <dbReference type="NCBI Taxonomy" id="86804"/>
    <lineage>
        <taxon>Eukaryota</taxon>
        <taxon>Fungi</taxon>
        <taxon>Dikarya</taxon>
        <taxon>Basidiomycota</taxon>
        <taxon>Ustilaginomycotina</taxon>
        <taxon>Ustilaginomycetes</taxon>
        <taxon>Ustilaginales</taxon>
        <taxon>Ustilaginaceae</taxon>
        <taxon>Ustilago</taxon>
    </lineage>
</organism>
<sequence>MVVYFSLLVFSCLLQATIALGPADDIFGGLEILDDVSDFFRSRRPPQNPAPYPAAHAANTQTFHPGPGVHPYPQHPNPYPQHPNPYPQHPNPYPQHPSPSPQHPNPYPQHPNPYPQHPNPYPQHPNPYPQHPSSYPQPPYAHPQYANPNPYPQHWPAAHPEPQQPQQWNQPYAANPAYYPPGHANPQTPQHWNYPQSGVFSPPTAAGQVSSQGGSHDPWQSIRPRDLPSGSSQLHTVSQPETSEHLDDFNSMDLDDLYNQLFGASQHEVPSTSRSTPSTSSSVGDFLADDETPSPVQSELHEITSTPAKNPHNPPGSYSSDGSVPVPYYMLQNADPLKMWGKAVSFVYQEEEEEVSNTLVARLQLSRRLQRKRYAEKPRRLSSTAGFLEGTRTILFSDRLYSELFLDDRRFLVRLERNLIRVDAELKGDNLIIWELKSDGSRAFMVCRGVYPFHHRAWANVKAPATAQYFLRVLEGQPDKILVRRAEPEEALRPLGRHIRVSAQTAGDARSQDWDPAYQYEPDLNVVAAFDEPFGRHIEVSAQTAEDARRQDWDPTYQYEPDLNVMAAFDNWLDTHVDKPERRLEVPLVTDEAEVQFLGGMRKTFKEGAPVYPIELNGQTYLLAHYRGKIIGGPLYNSYATLWREEVQGSTITLVAVGLRPLFFNTFRNAVAHAKVEGRELSRHISDQPGPSGS</sequence>
<feature type="compositionally biased region" description="Low complexity" evidence="1">
    <location>
        <begin position="142"/>
        <end position="186"/>
    </location>
</feature>
<feature type="signal peptide" evidence="2">
    <location>
        <begin position="1"/>
        <end position="19"/>
    </location>
</feature>
<proteinExistence type="predicted"/>
<keyword evidence="2" id="KW-0732">Signal</keyword>
<evidence type="ECO:0000313" key="3">
    <source>
        <dbReference type="EMBL" id="SPO27651.1"/>
    </source>
</evidence>
<evidence type="ECO:0000256" key="1">
    <source>
        <dbReference type="SAM" id="MobiDB-lite"/>
    </source>
</evidence>
<gene>
    <name evidence="3" type="ORF">UTRI_04313_B</name>
</gene>
<dbReference type="PRINTS" id="PR01217">
    <property type="entry name" value="PRICHEXTENSN"/>
</dbReference>
<feature type="region of interest" description="Disordered" evidence="1">
    <location>
        <begin position="41"/>
        <end position="249"/>
    </location>
</feature>